<dbReference type="Pfam" id="PF01925">
    <property type="entry name" value="TauE"/>
    <property type="match status" value="1"/>
</dbReference>
<comment type="subcellular location">
    <subcellularLocation>
        <location evidence="1 8">Cell membrane</location>
        <topology evidence="1 8">Multi-pass membrane protein</topology>
    </subcellularLocation>
</comment>
<sequence length="279" mass="29379">MDQQIFFEIAIFIIAIIGGSIGSVIGLGGALIITPLLTTVLGVSIHHAIGASLVAIICTSTSTSIVSLKSHGYTKEKLGLFLALATAIGSIFGAKIAIMLQSKALFIIFGGILIFVAILSFFKKEPSVSDGNHKISKMAVKLQLNDNININGIEEKYNVQRPLLGFLGMSGAGFIGGLLGIGAGAFKVIAMDNIMRIPFKVSASTSNFIMGITAFAATSTYYFAGYIDSLITLPVALGTLLGSMIGSKLMPHIPTNVLRMTFFVVIILAAIQMLAKGLF</sequence>
<evidence type="ECO:0000256" key="2">
    <source>
        <dbReference type="ARBA" id="ARBA00009142"/>
    </source>
</evidence>
<protein>
    <recommendedName>
        <fullName evidence="8">Probable membrane transporter protein</fullName>
    </recommendedName>
</protein>
<keyword evidence="6 8" id="KW-1133">Transmembrane helix</keyword>
<dbReference type="GO" id="GO:0005886">
    <property type="term" value="C:plasma membrane"/>
    <property type="evidence" value="ECO:0007669"/>
    <property type="project" value="UniProtKB-SubCell"/>
</dbReference>
<organism evidence="9 10">
    <name type="scientific">Francisella uliginis</name>
    <dbReference type="NCBI Taxonomy" id="573570"/>
    <lineage>
        <taxon>Bacteria</taxon>
        <taxon>Pseudomonadati</taxon>
        <taxon>Pseudomonadota</taxon>
        <taxon>Gammaproteobacteria</taxon>
        <taxon>Thiotrichales</taxon>
        <taxon>Francisellaceae</taxon>
        <taxon>Francisella</taxon>
    </lineage>
</organism>
<dbReference type="OrthoDB" id="9777163at2"/>
<gene>
    <name evidence="9" type="ORF">F7310_04915</name>
</gene>
<feature type="transmembrane region" description="Helical" evidence="8">
    <location>
        <begin position="256"/>
        <end position="275"/>
    </location>
</feature>
<feature type="transmembrane region" description="Helical" evidence="8">
    <location>
        <begin position="206"/>
        <end position="224"/>
    </location>
</feature>
<dbReference type="InterPro" id="IPR036259">
    <property type="entry name" value="MFS_trans_sf"/>
</dbReference>
<feature type="transmembrane region" description="Helical" evidence="8">
    <location>
        <begin position="163"/>
        <end position="186"/>
    </location>
</feature>
<dbReference type="InterPro" id="IPR002781">
    <property type="entry name" value="TM_pro_TauE-like"/>
</dbReference>
<feature type="transmembrane region" description="Helical" evidence="8">
    <location>
        <begin position="231"/>
        <end position="250"/>
    </location>
</feature>
<feature type="transmembrane region" description="Helical" evidence="8">
    <location>
        <begin position="45"/>
        <end position="66"/>
    </location>
</feature>
<evidence type="ECO:0000256" key="1">
    <source>
        <dbReference type="ARBA" id="ARBA00004651"/>
    </source>
</evidence>
<dbReference type="PANTHER" id="PTHR30269">
    <property type="entry name" value="TRANSMEMBRANE PROTEIN YFCA"/>
    <property type="match status" value="1"/>
</dbReference>
<dbReference type="KEGG" id="frx:F7310_04915"/>
<evidence type="ECO:0000256" key="8">
    <source>
        <dbReference type="RuleBase" id="RU363041"/>
    </source>
</evidence>
<dbReference type="Proteomes" id="UP000184222">
    <property type="component" value="Chromosome"/>
</dbReference>
<proteinExistence type="inferred from homology"/>
<evidence type="ECO:0000256" key="4">
    <source>
        <dbReference type="ARBA" id="ARBA00022475"/>
    </source>
</evidence>
<dbReference type="SUPFAM" id="SSF103473">
    <property type="entry name" value="MFS general substrate transporter"/>
    <property type="match status" value="1"/>
</dbReference>
<dbReference type="EMBL" id="CP016796">
    <property type="protein sequence ID" value="API86740.1"/>
    <property type="molecule type" value="Genomic_DNA"/>
</dbReference>
<feature type="transmembrane region" description="Helical" evidence="8">
    <location>
        <begin position="9"/>
        <end position="33"/>
    </location>
</feature>
<reference evidence="9 10" key="1">
    <citation type="journal article" date="2016" name="Appl. Environ. Microbiol.">
        <title>Whole genome relationships among Francisella bacteria of diverse origin define new species and provide specific regions for detection.</title>
        <authorList>
            <person name="Challacombe J.F."/>
            <person name="Petersen J.M."/>
            <person name="Gallegos-Graves V."/>
            <person name="Hodge D."/>
            <person name="Pillai S."/>
            <person name="Kuske C.R."/>
        </authorList>
    </citation>
    <scope>NUCLEOTIDE SEQUENCE [LARGE SCALE GENOMIC DNA]</scope>
    <source>
        <strain evidence="10">TX07-7310</strain>
    </source>
</reference>
<keyword evidence="10" id="KW-1185">Reference proteome</keyword>
<dbReference type="PANTHER" id="PTHR30269:SF23">
    <property type="entry name" value="MEMBRANE TRANSPORTER PROTEIN YDHB-RELATED"/>
    <property type="match status" value="1"/>
</dbReference>
<comment type="similarity">
    <text evidence="2 8">Belongs to the 4-toluene sulfonate uptake permease (TSUP) (TC 2.A.102) family.</text>
</comment>
<evidence type="ECO:0000313" key="9">
    <source>
        <dbReference type="EMBL" id="API86740.1"/>
    </source>
</evidence>
<keyword evidence="3" id="KW-0813">Transport</keyword>
<name>A0A1L4BSB8_9GAMM</name>
<feature type="transmembrane region" description="Helical" evidence="8">
    <location>
        <begin position="78"/>
        <end position="98"/>
    </location>
</feature>
<evidence type="ECO:0000256" key="6">
    <source>
        <dbReference type="ARBA" id="ARBA00022989"/>
    </source>
</evidence>
<dbReference type="STRING" id="573570.F7310_04915"/>
<evidence type="ECO:0000256" key="3">
    <source>
        <dbReference type="ARBA" id="ARBA00022448"/>
    </source>
</evidence>
<keyword evidence="5 8" id="KW-0812">Transmembrane</keyword>
<dbReference type="InterPro" id="IPR052017">
    <property type="entry name" value="TSUP"/>
</dbReference>
<evidence type="ECO:0000313" key="10">
    <source>
        <dbReference type="Proteomes" id="UP000184222"/>
    </source>
</evidence>
<keyword evidence="4 8" id="KW-1003">Cell membrane</keyword>
<dbReference type="RefSeq" id="WP_072712227.1">
    <property type="nucleotide sequence ID" value="NZ_CP016796.1"/>
</dbReference>
<accession>A0A1L4BSB8</accession>
<keyword evidence="7 8" id="KW-0472">Membrane</keyword>
<evidence type="ECO:0000256" key="7">
    <source>
        <dbReference type="ARBA" id="ARBA00023136"/>
    </source>
</evidence>
<evidence type="ECO:0000256" key="5">
    <source>
        <dbReference type="ARBA" id="ARBA00022692"/>
    </source>
</evidence>
<dbReference type="AlphaFoldDB" id="A0A1L4BSB8"/>
<feature type="transmembrane region" description="Helical" evidence="8">
    <location>
        <begin position="104"/>
        <end position="122"/>
    </location>
</feature>